<name>A0A7J6MMH9_PERCH</name>
<comment type="caution">
    <text evidence="1">The sequence shown here is derived from an EMBL/GenBank/DDBJ whole genome shotgun (WGS) entry which is preliminary data.</text>
</comment>
<keyword evidence="2" id="KW-1185">Reference proteome</keyword>
<organism evidence="1 2">
    <name type="scientific">Perkinsus chesapeaki</name>
    <name type="common">Clam parasite</name>
    <name type="synonym">Perkinsus andrewsi</name>
    <dbReference type="NCBI Taxonomy" id="330153"/>
    <lineage>
        <taxon>Eukaryota</taxon>
        <taxon>Sar</taxon>
        <taxon>Alveolata</taxon>
        <taxon>Perkinsozoa</taxon>
        <taxon>Perkinsea</taxon>
        <taxon>Perkinsida</taxon>
        <taxon>Perkinsidae</taxon>
        <taxon>Perkinsus</taxon>
    </lineage>
</organism>
<gene>
    <name evidence="1" type="ORF">FOL47_000193</name>
</gene>
<evidence type="ECO:0000313" key="1">
    <source>
        <dbReference type="EMBL" id="KAF4672714.1"/>
    </source>
</evidence>
<evidence type="ECO:0000313" key="2">
    <source>
        <dbReference type="Proteomes" id="UP000591131"/>
    </source>
</evidence>
<protein>
    <submittedName>
        <fullName evidence="1">Uncharacterized protein</fullName>
    </submittedName>
</protein>
<reference evidence="1 2" key="1">
    <citation type="submission" date="2020-04" db="EMBL/GenBank/DDBJ databases">
        <title>Perkinsus chesapeaki whole genome sequence.</title>
        <authorList>
            <person name="Bogema D.R."/>
        </authorList>
    </citation>
    <scope>NUCLEOTIDE SEQUENCE [LARGE SCALE GENOMIC DNA]</scope>
    <source>
        <strain evidence="1">ATCC PRA-425</strain>
    </source>
</reference>
<accession>A0A7J6MMH9</accession>
<proteinExistence type="predicted"/>
<dbReference type="Proteomes" id="UP000591131">
    <property type="component" value="Unassembled WGS sequence"/>
</dbReference>
<dbReference type="EMBL" id="JAAPAO010000101">
    <property type="protein sequence ID" value="KAF4672714.1"/>
    <property type="molecule type" value="Genomic_DNA"/>
</dbReference>
<sequence>MMFQLPPHVEALRCMAIERLWDGDHGREVMPHLMELIMGYCQKPTISLDCPREEILLTNQSWTLSPFIFKDNGILYGVGREQDNKLTLQTICHDKDAHLPLKTVLCRDSEEHDWFCCYDETTRILYTLYNRGDTTLTRYSMATNEGEMVTKIPFLDTHDSTVGGIVATEGGLFICTGSSYWMEHRNMSRYTVALFYINLTKPDKLVAVFSESREGSLSAMKLTTVPSSPKAIFFYYEIDAFWCRVKVEVIREDSPALFTKQRDETFNSRNLQGLHVQIVGLDVSCFVSSRGPRLIDPVSLEEMAEIHGYGVSLPEPIVFDRWTISCINGDPECLIRYHPYLR</sequence>
<dbReference type="AlphaFoldDB" id="A0A7J6MMH9"/>